<evidence type="ECO:0000313" key="5">
    <source>
        <dbReference type="EMBL" id="PRY59982.1"/>
    </source>
</evidence>
<dbReference type="Gene3D" id="3.20.20.150">
    <property type="entry name" value="Divalent-metal-dependent TIM barrel enzymes"/>
    <property type="match status" value="1"/>
</dbReference>
<keyword evidence="6" id="KW-1185">Reference proteome</keyword>
<evidence type="ECO:0000259" key="4">
    <source>
        <dbReference type="Pfam" id="PF01261"/>
    </source>
</evidence>
<proteinExistence type="inferred from homology"/>
<reference evidence="5 6" key="1">
    <citation type="submission" date="2018-03" db="EMBL/GenBank/DDBJ databases">
        <title>Genomic Encyclopedia of Type Strains, Phase III (KMG-III): the genomes of soil and plant-associated and newly described type strains.</title>
        <authorList>
            <person name="Whitman W."/>
        </authorList>
    </citation>
    <scope>NUCLEOTIDE SEQUENCE [LARGE SCALE GENOMIC DNA]</scope>
    <source>
        <strain evidence="5 6">CGMCC 4.7067</strain>
    </source>
</reference>
<evidence type="ECO:0000313" key="6">
    <source>
        <dbReference type="Proteomes" id="UP000238176"/>
    </source>
</evidence>
<dbReference type="Proteomes" id="UP000238176">
    <property type="component" value="Unassembled WGS sequence"/>
</dbReference>
<feature type="active site" description="Proton donor/acceptor" evidence="3">
    <location>
        <position position="161"/>
    </location>
</feature>
<dbReference type="GO" id="GO:0046487">
    <property type="term" value="P:glyoxylate metabolic process"/>
    <property type="evidence" value="ECO:0007669"/>
    <property type="project" value="TreeGrafter"/>
</dbReference>
<feature type="domain" description="Xylose isomerase-like TIM barrel" evidence="4">
    <location>
        <begin position="38"/>
        <end position="275"/>
    </location>
</feature>
<dbReference type="SUPFAM" id="SSF51658">
    <property type="entry name" value="Xylose isomerase-like"/>
    <property type="match status" value="1"/>
</dbReference>
<evidence type="ECO:0000256" key="1">
    <source>
        <dbReference type="ARBA" id="ARBA00023235"/>
    </source>
</evidence>
<dbReference type="PIRSF" id="PIRSF006241">
    <property type="entry name" value="HyI"/>
    <property type="match status" value="1"/>
</dbReference>
<dbReference type="InterPro" id="IPR013022">
    <property type="entry name" value="Xyl_isomerase-like_TIM-brl"/>
</dbReference>
<keyword evidence="5" id="KW-0670">Pyruvate</keyword>
<dbReference type="AlphaFoldDB" id="A0A2T0UPW9"/>
<comment type="caution">
    <text evidence="5">The sequence shown here is derived from an EMBL/GenBank/DDBJ whole genome shotgun (WGS) entry which is preliminary data.</text>
</comment>
<name>A0A2T0UPW9_9ACTN</name>
<organism evidence="5 6">
    <name type="scientific">Glycomyces artemisiae</name>
    <dbReference type="NCBI Taxonomy" id="1076443"/>
    <lineage>
        <taxon>Bacteria</taxon>
        <taxon>Bacillati</taxon>
        <taxon>Actinomycetota</taxon>
        <taxon>Actinomycetes</taxon>
        <taxon>Glycomycetales</taxon>
        <taxon>Glycomycetaceae</taxon>
        <taxon>Glycomyces</taxon>
    </lineage>
</organism>
<dbReference type="PANTHER" id="PTHR43489">
    <property type="entry name" value="ISOMERASE"/>
    <property type="match status" value="1"/>
</dbReference>
<dbReference type="InterPro" id="IPR050417">
    <property type="entry name" value="Sugar_Epim/Isomerase"/>
</dbReference>
<feature type="active site" description="Proton donor/acceptor" evidence="3">
    <location>
        <position position="258"/>
    </location>
</feature>
<sequence length="277" mass="30367">MRSPLHYSMLRYSISMPTLRFDANLKWLFTEHEFEARFEAAASAGFTAVEYPSPYEYEAAHLARLLADNGLEQVLVNTPMGPPGSPTRQGLACLPDHVGEYRDGVLRGLEYATALGAPFLHVVGGLIPDGVSRDRAFAQYVANIAWAAAQAAGTGVRLLLEAQNKRDAPGFILDTQEQAADVAEAVGTEHVGLLLDFYHLQIDEGDLITAFRRFQDRILHLQIADPPSRNEPGTGEIGWPAIFAAVAESGYTGWIGCEYRPRTTTLAGLGWMREYTA</sequence>
<dbReference type="GO" id="GO:0008903">
    <property type="term" value="F:hydroxypyruvate isomerase activity"/>
    <property type="evidence" value="ECO:0007669"/>
    <property type="project" value="TreeGrafter"/>
</dbReference>
<accession>A0A2T0UPW9</accession>
<keyword evidence="1 2" id="KW-0413">Isomerase</keyword>
<dbReference type="EMBL" id="PVTJ01000003">
    <property type="protein sequence ID" value="PRY59982.1"/>
    <property type="molecule type" value="Genomic_DNA"/>
</dbReference>
<dbReference type="PANTHER" id="PTHR43489:SF13">
    <property type="entry name" value="HYDROXYPYRUVATE ISOMERASE"/>
    <property type="match status" value="1"/>
</dbReference>
<dbReference type="InterPro" id="IPR036237">
    <property type="entry name" value="Xyl_isomerase-like_sf"/>
</dbReference>
<protein>
    <submittedName>
        <fullName evidence="5">Hydroxypyruvate isomerase</fullName>
    </submittedName>
</protein>
<dbReference type="InterPro" id="IPR026040">
    <property type="entry name" value="HyI-like"/>
</dbReference>
<comment type="similarity">
    <text evidence="2">Belongs to the hyi family.</text>
</comment>
<evidence type="ECO:0000256" key="3">
    <source>
        <dbReference type="PIRSR" id="PIRSR006241-50"/>
    </source>
</evidence>
<dbReference type="Pfam" id="PF01261">
    <property type="entry name" value="AP_endonuc_2"/>
    <property type="match status" value="1"/>
</dbReference>
<gene>
    <name evidence="5" type="ORF">B0I28_103456</name>
</gene>
<evidence type="ECO:0000256" key="2">
    <source>
        <dbReference type="PIRNR" id="PIRNR006241"/>
    </source>
</evidence>